<organism evidence="1 2">
    <name type="scientific">Nocardioides abyssi</name>
    <dbReference type="NCBI Taxonomy" id="3058370"/>
    <lineage>
        <taxon>Bacteria</taxon>
        <taxon>Bacillati</taxon>
        <taxon>Actinomycetota</taxon>
        <taxon>Actinomycetes</taxon>
        <taxon>Propionibacteriales</taxon>
        <taxon>Nocardioidaceae</taxon>
        <taxon>Nocardioides</taxon>
    </lineage>
</organism>
<protein>
    <submittedName>
        <fullName evidence="1">Uncharacterized protein</fullName>
    </submittedName>
</protein>
<accession>A0ABT8EUT3</accession>
<evidence type="ECO:0000313" key="1">
    <source>
        <dbReference type="EMBL" id="MDN4161885.1"/>
    </source>
</evidence>
<evidence type="ECO:0000313" key="2">
    <source>
        <dbReference type="Proteomes" id="UP001168537"/>
    </source>
</evidence>
<sequence length="87" mass="9625">MDRLSNDHRTATLAGDRGVRRRLDKVADRLFAELPPHGRAEWVVAISTGMAPALVVATDCRLLTLSMIGRSTQARDRPFTLALGKKR</sequence>
<dbReference type="EMBL" id="JAUHJR010000004">
    <property type="protein sequence ID" value="MDN4161885.1"/>
    <property type="molecule type" value="Genomic_DNA"/>
</dbReference>
<keyword evidence="2" id="KW-1185">Reference proteome</keyword>
<dbReference type="Proteomes" id="UP001168537">
    <property type="component" value="Unassembled WGS sequence"/>
</dbReference>
<dbReference type="RefSeq" id="WP_300960832.1">
    <property type="nucleotide sequence ID" value="NZ_JAUHJR010000004.1"/>
</dbReference>
<gene>
    <name evidence="1" type="ORF">QWY29_11030</name>
</gene>
<name>A0ABT8EUT3_9ACTN</name>
<comment type="caution">
    <text evidence="1">The sequence shown here is derived from an EMBL/GenBank/DDBJ whole genome shotgun (WGS) entry which is preliminary data.</text>
</comment>
<reference evidence="1" key="1">
    <citation type="submission" date="2023-06" db="EMBL/GenBank/DDBJ databases">
        <title>Draft genome sequence of Nocardioides sp. SOB72.</title>
        <authorList>
            <person name="Zhang G."/>
        </authorList>
    </citation>
    <scope>NUCLEOTIDE SEQUENCE</scope>
    <source>
        <strain evidence="1">SOB72</strain>
    </source>
</reference>
<proteinExistence type="predicted"/>